<proteinExistence type="predicted"/>
<sequence>MNTNNVRQLDSAPSNHANNVSDDDLEQIAALQRSLAELVSTLGFAEVEEFVTYAISTFRSEQEASNYLVELLGIPAARVEHIGTRLFAPASAAATPKYMEGMVLRPTAVNSRLKLSKKSKKGAGKAAELLNNAFIINCRWCGRIEYNGARRCAFYDSELHNGADAATANQAAQQHMEELVQLDETGAERMRVLDANQSFYDEDQEDSAARRTKAAAATTGLDARSRLRWTCPPDLAG</sequence>
<comment type="caution">
    <text evidence="2">The sequence shown here is derived from an EMBL/GenBank/DDBJ whole genome shotgun (WGS) entry which is preliminary data.</text>
</comment>
<organism evidence="2 3">
    <name type="scientific">Phytophthora fragariae</name>
    <dbReference type="NCBI Taxonomy" id="53985"/>
    <lineage>
        <taxon>Eukaryota</taxon>
        <taxon>Sar</taxon>
        <taxon>Stramenopiles</taxon>
        <taxon>Oomycota</taxon>
        <taxon>Peronosporomycetes</taxon>
        <taxon>Peronosporales</taxon>
        <taxon>Peronosporaceae</taxon>
        <taxon>Phytophthora</taxon>
    </lineage>
</organism>
<dbReference type="EMBL" id="QXFY01000666">
    <property type="protein sequence ID" value="KAE9338448.1"/>
    <property type="molecule type" value="Genomic_DNA"/>
</dbReference>
<evidence type="ECO:0000313" key="3">
    <source>
        <dbReference type="Proteomes" id="UP000486351"/>
    </source>
</evidence>
<gene>
    <name evidence="2" type="ORF">PF008_g12059</name>
</gene>
<evidence type="ECO:0000313" key="2">
    <source>
        <dbReference type="EMBL" id="KAE9338448.1"/>
    </source>
</evidence>
<accession>A0A6G0RP25</accession>
<evidence type="ECO:0000256" key="1">
    <source>
        <dbReference type="SAM" id="MobiDB-lite"/>
    </source>
</evidence>
<dbReference type="AlphaFoldDB" id="A0A6G0RP25"/>
<name>A0A6G0RP25_9STRA</name>
<dbReference type="Proteomes" id="UP000486351">
    <property type="component" value="Unassembled WGS sequence"/>
</dbReference>
<protein>
    <submittedName>
        <fullName evidence="2">Uncharacterized protein</fullName>
    </submittedName>
</protein>
<reference evidence="2 3" key="1">
    <citation type="submission" date="2018-09" db="EMBL/GenBank/DDBJ databases">
        <title>Genomic investigation of the strawberry pathogen Phytophthora fragariae indicates pathogenicity is determined by transcriptional variation in three key races.</title>
        <authorList>
            <person name="Adams T.M."/>
            <person name="Armitage A.D."/>
            <person name="Sobczyk M.K."/>
            <person name="Bates H.J."/>
            <person name="Dunwell J.M."/>
            <person name="Nellist C.F."/>
            <person name="Harrison R.J."/>
        </authorList>
    </citation>
    <scope>NUCLEOTIDE SEQUENCE [LARGE SCALE GENOMIC DNA]</scope>
    <source>
        <strain evidence="2 3">NOV-77</strain>
    </source>
</reference>
<feature type="region of interest" description="Disordered" evidence="1">
    <location>
        <begin position="1"/>
        <end position="20"/>
    </location>
</feature>